<keyword evidence="1" id="KW-1133">Transmembrane helix</keyword>
<protein>
    <submittedName>
        <fullName evidence="2">Uncharacterized protein</fullName>
    </submittedName>
</protein>
<evidence type="ECO:0000313" key="2">
    <source>
        <dbReference type="EMBL" id="MBW4543343.1"/>
    </source>
</evidence>
<evidence type="ECO:0000313" key="3">
    <source>
        <dbReference type="Proteomes" id="UP000753908"/>
    </source>
</evidence>
<evidence type="ECO:0000256" key="1">
    <source>
        <dbReference type="SAM" id="Phobius"/>
    </source>
</evidence>
<reference evidence="2" key="1">
    <citation type="submission" date="2021-05" db="EMBL/GenBank/DDBJ databases">
        <authorList>
            <person name="Pietrasiak N."/>
            <person name="Ward R."/>
            <person name="Stajich J.E."/>
            <person name="Kurbessoian T."/>
        </authorList>
    </citation>
    <scope>NUCLEOTIDE SEQUENCE</scope>
    <source>
        <strain evidence="2">CPER-KK1</strain>
    </source>
</reference>
<feature type="transmembrane region" description="Helical" evidence="1">
    <location>
        <begin position="292"/>
        <end position="312"/>
    </location>
</feature>
<reference evidence="2" key="2">
    <citation type="journal article" date="2022" name="Microbiol. Resour. Announc.">
        <title>Metagenome Sequencing to Explore Phylogenomics of Terrestrial Cyanobacteria.</title>
        <authorList>
            <person name="Ward R.D."/>
            <person name="Stajich J.E."/>
            <person name="Johansen J.R."/>
            <person name="Huntemann M."/>
            <person name="Clum A."/>
            <person name="Foster B."/>
            <person name="Foster B."/>
            <person name="Roux S."/>
            <person name="Palaniappan K."/>
            <person name="Varghese N."/>
            <person name="Mukherjee S."/>
            <person name="Reddy T.B.K."/>
            <person name="Daum C."/>
            <person name="Copeland A."/>
            <person name="Chen I.A."/>
            <person name="Ivanova N.N."/>
            <person name="Kyrpides N.C."/>
            <person name="Shapiro N."/>
            <person name="Eloe-Fadrosh E.A."/>
            <person name="Pietrasiak N."/>
        </authorList>
    </citation>
    <scope>NUCLEOTIDE SEQUENCE</scope>
    <source>
        <strain evidence="2">CPER-KK1</strain>
    </source>
</reference>
<keyword evidence="1" id="KW-0472">Membrane</keyword>
<accession>A0A951U7M2</accession>
<feature type="transmembrane region" description="Helical" evidence="1">
    <location>
        <begin position="327"/>
        <end position="346"/>
    </location>
</feature>
<dbReference type="AlphaFoldDB" id="A0A951U7M2"/>
<feature type="transmembrane region" description="Helical" evidence="1">
    <location>
        <begin position="265"/>
        <end position="285"/>
    </location>
</feature>
<feature type="transmembrane region" description="Helical" evidence="1">
    <location>
        <begin position="353"/>
        <end position="371"/>
    </location>
</feature>
<dbReference type="Proteomes" id="UP000753908">
    <property type="component" value="Unassembled WGS sequence"/>
</dbReference>
<dbReference type="EMBL" id="JAHHIF010000003">
    <property type="protein sequence ID" value="MBW4543343.1"/>
    <property type="molecule type" value="Genomic_DNA"/>
</dbReference>
<feature type="transmembrane region" description="Helical" evidence="1">
    <location>
        <begin position="93"/>
        <end position="114"/>
    </location>
</feature>
<name>A0A951U7M2_9CYAN</name>
<organism evidence="2 3">
    <name type="scientific">Symplocastrum torsivum CPER-KK1</name>
    <dbReference type="NCBI Taxonomy" id="450513"/>
    <lineage>
        <taxon>Bacteria</taxon>
        <taxon>Bacillati</taxon>
        <taxon>Cyanobacteriota</taxon>
        <taxon>Cyanophyceae</taxon>
        <taxon>Oscillatoriophycideae</taxon>
        <taxon>Oscillatoriales</taxon>
        <taxon>Microcoleaceae</taxon>
        <taxon>Symplocastrum</taxon>
    </lineage>
</organism>
<gene>
    <name evidence="2" type="ORF">KME25_02680</name>
</gene>
<proteinExistence type="predicted"/>
<comment type="caution">
    <text evidence="2">The sequence shown here is derived from an EMBL/GenBank/DDBJ whole genome shotgun (WGS) entry which is preliminary data.</text>
</comment>
<feature type="transmembrane region" description="Helical" evidence="1">
    <location>
        <begin position="169"/>
        <end position="189"/>
    </location>
</feature>
<sequence length="541" mass="62519">MLLIVAHLFPIWFFKYFPSQDGPAHLHNASVLREYYFPERSIFREYYLLNKNLTPNWFSHLVLAGLMHLVPPLVAQKLLLSGYIILLPISIRYALYAIRPDAIFLSFLAFPFIYNYVLHMGFYNFSYSMAMFFFVVGYWLKHQNHFTLSRVISLSILSLLLYFCHLFSFVTAYVAIALLTVWLTILDLAPQVRQQKFNWRSLGRVLRMRVLVPLCAFLPTLILVVMFLSRKSTVNSDIDTSRLTWKHIYYLLSLHSLVSFQKPEFLLSIALAGLFAAICLYVLVAKLAHRQINVWDGLLLVVVAYVLMYFIAPDKMSGGGNIKQRLLLYPFFILMLWFGAQSYHWLVKQRIQLVAVGIALMLLGVHTIQYAELNSYLEEYVSGMHLIEPNTTLLPLSFSNTGHAPDGKVLSDRVKPFSHASGYIAVQKKDVVVLTNYQAALDYFPILFRSQTNPFLHLSIGNNSSKADWGIEAEPPRVDFLNYPQRTGGKVDYVLIWQVLEGHRTVENTKSIFKQLEEGYDLIYTSPQRGLMQLYRRKDWS</sequence>
<keyword evidence="1" id="KW-0812">Transmembrane</keyword>
<feature type="transmembrane region" description="Helical" evidence="1">
    <location>
        <begin position="57"/>
        <end position="86"/>
    </location>
</feature>
<feature type="transmembrane region" description="Helical" evidence="1">
    <location>
        <begin position="210"/>
        <end position="229"/>
    </location>
</feature>